<dbReference type="EMBL" id="CP121196">
    <property type="protein sequence ID" value="XBH15932.1"/>
    <property type="molecule type" value="Genomic_DNA"/>
</dbReference>
<comment type="subcellular location">
    <subcellularLocation>
        <location evidence="1">Cell membrane</location>
        <topology evidence="1">Multi-pass membrane protein</topology>
    </subcellularLocation>
</comment>
<dbReference type="GO" id="GO:0022857">
    <property type="term" value="F:transmembrane transporter activity"/>
    <property type="evidence" value="ECO:0007669"/>
    <property type="project" value="TreeGrafter"/>
</dbReference>
<feature type="domain" description="ABC3 transporter permease C-terminal" evidence="9">
    <location>
        <begin position="690"/>
        <end position="803"/>
    </location>
</feature>
<reference evidence="11" key="1">
    <citation type="submission" date="2023-03" db="EMBL/GenBank/DDBJ databases">
        <title>Edaphobacter sp.</title>
        <authorList>
            <person name="Huber K.J."/>
            <person name="Papendorf J."/>
            <person name="Pilke C."/>
            <person name="Bunk B."/>
            <person name="Sproeer C."/>
            <person name="Pester M."/>
        </authorList>
    </citation>
    <scope>NUCLEOTIDE SEQUENCE</scope>
    <source>
        <strain evidence="11">DSM 110680</strain>
    </source>
</reference>
<evidence type="ECO:0000256" key="7">
    <source>
        <dbReference type="SAM" id="MobiDB-lite"/>
    </source>
</evidence>
<feature type="domain" description="ABC3 transporter permease C-terminal" evidence="9">
    <location>
        <begin position="283"/>
        <end position="399"/>
    </location>
</feature>
<feature type="transmembrane region" description="Helical" evidence="8">
    <location>
        <begin position="278"/>
        <end position="301"/>
    </location>
</feature>
<dbReference type="NCBIfam" id="TIGR03434">
    <property type="entry name" value="ADOP"/>
    <property type="match status" value="1"/>
</dbReference>
<keyword evidence="4 8" id="KW-1133">Transmembrane helix</keyword>
<evidence type="ECO:0000259" key="9">
    <source>
        <dbReference type="Pfam" id="PF02687"/>
    </source>
</evidence>
<feature type="transmembrane region" description="Helical" evidence="8">
    <location>
        <begin position="419"/>
        <end position="443"/>
    </location>
</feature>
<keyword evidence="3 8" id="KW-0812">Transmembrane</keyword>
<feature type="transmembrane region" description="Helical" evidence="8">
    <location>
        <begin position="375"/>
        <end position="398"/>
    </location>
</feature>
<evidence type="ECO:0000256" key="2">
    <source>
        <dbReference type="ARBA" id="ARBA00022475"/>
    </source>
</evidence>
<dbReference type="RefSeq" id="WP_348261163.1">
    <property type="nucleotide sequence ID" value="NZ_CP121196.1"/>
</dbReference>
<gene>
    <name evidence="11" type="ORF">P8935_15300</name>
</gene>
<dbReference type="Pfam" id="PF12704">
    <property type="entry name" value="MacB_PCD"/>
    <property type="match status" value="2"/>
</dbReference>
<dbReference type="Pfam" id="PF02687">
    <property type="entry name" value="FtsX"/>
    <property type="match status" value="2"/>
</dbReference>
<evidence type="ECO:0000259" key="10">
    <source>
        <dbReference type="Pfam" id="PF12704"/>
    </source>
</evidence>
<feature type="domain" description="MacB-like periplasmic core" evidence="10">
    <location>
        <begin position="478"/>
        <end position="607"/>
    </location>
</feature>
<evidence type="ECO:0000256" key="1">
    <source>
        <dbReference type="ARBA" id="ARBA00004651"/>
    </source>
</evidence>
<feature type="transmembrane region" description="Helical" evidence="8">
    <location>
        <begin position="683"/>
        <end position="711"/>
    </location>
</feature>
<dbReference type="PANTHER" id="PTHR30572:SF4">
    <property type="entry name" value="ABC TRANSPORTER PERMEASE YTRF"/>
    <property type="match status" value="1"/>
</dbReference>
<dbReference type="InterPro" id="IPR025857">
    <property type="entry name" value="MacB_PCD"/>
</dbReference>
<evidence type="ECO:0000313" key="11">
    <source>
        <dbReference type="EMBL" id="XBH15932.1"/>
    </source>
</evidence>
<organism evidence="11">
    <name type="scientific">Telmatobacter sp. DSM 110680</name>
    <dbReference type="NCBI Taxonomy" id="3036704"/>
    <lineage>
        <taxon>Bacteria</taxon>
        <taxon>Pseudomonadati</taxon>
        <taxon>Acidobacteriota</taxon>
        <taxon>Terriglobia</taxon>
        <taxon>Terriglobales</taxon>
        <taxon>Acidobacteriaceae</taxon>
        <taxon>Telmatobacter</taxon>
    </lineage>
</organism>
<dbReference type="AlphaFoldDB" id="A0AAU7DFK5"/>
<dbReference type="GO" id="GO:0005886">
    <property type="term" value="C:plasma membrane"/>
    <property type="evidence" value="ECO:0007669"/>
    <property type="project" value="UniProtKB-SubCell"/>
</dbReference>
<dbReference type="InterPro" id="IPR050250">
    <property type="entry name" value="Macrolide_Exporter_MacB"/>
</dbReference>
<dbReference type="InterPro" id="IPR017800">
    <property type="entry name" value="ADOP"/>
</dbReference>
<evidence type="ECO:0000256" key="6">
    <source>
        <dbReference type="ARBA" id="ARBA00038076"/>
    </source>
</evidence>
<keyword evidence="2" id="KW-1003">Cell membrane</keyword>
<feature type="transmembrane region" description="Helical" evidence="8">
    <location>
        <begin position="333"/>
        <end position="355"/>
    </location>
</feature>
<keyword evidence="5 8" id="KW-0472">Membrane</keyword>
<name>A0AAU7DFK5_9BACT</name>
<feature type="transmembrane region" description="Helical" evidence="8">
    <location>
        <begin position="776"/>
        <end position="795"/>
    </location>
</feature>
<dbReference type="InterPro" id="IPR003838">
    <property type="entry name" value="ABC3_permease_C"/>
</dbReference>
<sequence length="810" mass="86353">MGILMQDLRFAIRQMAKKPGFTAVVVLTMALGIGANAAIFSVLDAVLLRPLPYSDPDRLIKVWTRFTGIGAPNDQNWVSAPEFRDFQQLNKSFSDLAAIGSGSINLGVKGSPQRVVGASVSPNLFPMLGAQTLLGRTFLPEEAQPGRDHEVVLSYGLWRRVFGGNTHVIGSTIDIDGVPMSVVGVMPSGFSYPDDAEIWGPLAFSPDDLSESSRGGHGLEVLGRMKPGLSLAQVQSDMDRVGRTMIEEHGSYPYTKFNFGVILHPLLEETVGDVKPSLIVLMAAVGLVLLIACANIANLLLVRSTERQQEMETRMALGASGARLVRQLLTESVVLAFTGGLIGVALTPWILHGLVGIAAKSLPRAVHTAIDGRALILTAAISLATGILFGLAPALHAGRKRGFEGLKGGRSTEGKRPKRLRSALVICETAFSLLLVAGAGLLLRSFAEILKVDPGFRPDGVLTMRIALPDSVYSKPAQVRAFYTNLLDRVQRLPGVQAAGAVSALPLSGQGGSGTTTIDSQSVRLEDTTPEADQRVVTPDYFKAMGISLVRGRTFEAHDSDTAAPVAIVDESLAQAYWPNQDPVGKRLHSGGRGSTAPWATVVGVVRHVHNRTLEARSRVEVYWPENQRPSGAMTLAVQVAGNPMNLVPTIQREVASIDPDLPVYHVSSMTEVMGDSLERRRLALILLAVFAGLALLLASVGIYGVTSYGVAQRHAEIGLRMALGADRGDVLGMLIRSGMATIVAGLALGLVMAVFLTRLMSGLLFSVRAWDPVALGGAAVLLMIAALLAIFVPARRATKVNPMVALRYE</sequence>
<protein>
    <submittedName>
        <fullName evidence="11">ABC transporter permease</fullName>
    </submittedName>
</protein>
<proteinExistence type="inferred from homology"/>
<accession>A0AAU7DFK5</accession>
<feature type="domain" description="MacB-like periplasmic core" evidence="10">
    <location>
        <begin position="22"/>
        <end position="240"/>
    </location>
</feature>
<evidence type="ECO:0000256" key="3">
    <source>
        <dbReference type="ARBA" id="ARBA00022692"/>
    </source>
</evidence>
<evidence type="ECO:0000256" key="5">
    <source>
        <dbReference type="ARBA" id="ARBA00023136"/>
    </source>
</evidence>
<comment type="similarity">
    <text evidence="6">Belongs to the ABC-4 integral membrane protein family.</text>
</comment>
<feature type="transmembrane region" description="Helical" evidence="8">
    <location>
        <begin position="21"/>
        <end position="43"/>
    </location>
</feature>
<feature type="transmembrane region" description="Helical" evidence="8">
    <location>
        <begin position="731"/>
        <end position="756"/>
    </location>
</feature>
<dbReference type="PANTHER" id="PTHR30572">
    <property type="entry name" value="MEMBRANE COMPONENT OF TRANSPORTER-RELATED"/>
    <property type="match status" value="1"/>
</dbReference>
<evidence type="ECO:0000256" key="4">
    <source>
        <dbReference type="ARBA" id="ARBA00022989"/>
    </source>
</evidence>
<evidence type="ECO:0000256" key="8">
    <source>
        <dbReference type="SAM" id="Phobius"/>
    </source>
</evidence>
<feature type="region of interest" description="Disordered" evidence="7">
    <location>
        <begin position="510"/>
        <end position="530"/>
    </location>
</feature>